<dbReference type="GO" id="GO:0071230">
    <property type="term" value="P:cellular response to amino acid stimulus"/>
    <property type="evidence" value="ECO:0007669"/>
    <property type="project" value="TreeGrafter"/>
</dbReference>
<dbReference type="Pfam" id="PF00400">
    <property type="entry name" value="WD40"/>
    <property type="match status" value="1"/>
</dbReference>
<accession>A0A9X6NF08</accession>
<dbReference type="GO" id="GO:0030674">
    <property type="term" value="F:protein-macromolecule adaptor activity"/>
    <property type="evidence" value="ECO:0007669"/>
    <property type="project" value="TreeGrafter"/>
</dbReference>
<keyword evidence="2 4" id="KW-0853">WD repeat</keyword>
<dbReference type="GO" id="GO:0031931">
    <property type="term" value="C:TORC1 complex"/>
    <property type="evidence" value="ECO:0007669"/>
    <property type="project" value="InterPro"/>
</dbReference>
<dbReference type="Proteomes" id="UP000192578">
    <property type="component" value="Unassembled WGS sequence"/>
</dbReference>
<evidence type="ECO:0000313" key="8">
    <source>
        <dbReference type="Proteomes" id="UP000192578"/>
    </source>
</evidence>
<feature type="compositionally biased region" description="Polar residues" evidence="5">
    <location>
        <begin position="640"/>
        <end position="649"/>
    </location>
</feature>
<dbReference type="Gene3D" id="2.130.10.10">
    <property type="entry name" value="YVTN repeat-like/Quinoprotein amine dehydrogenase"/>
    <property type="match status" value="1"/>
</dbReference>
<dbReference type="InterPro" id="IPR004083">
    <property type="entry name" value="Raptor"/>
</dbReference>
<feature type="region of interest" description="Disordered" evidence="5">
    <location>
        <begin position="702"/>
        <end position="747"/>
    </location>
</feature>
<feature type="domain" description="Raptor N-terminal CASPase-like" evidence="6">
    <location>
        <begin position="1"/>
        <end position="123"/>
    </location>
</feature>
<dbReference type="GO" id="GO:0010506">
    <property type="term" value="P:regulation of autophagy"/>
    <property type="evidence" value="ECO:0007669"/>
    <property type="project" value="TreeGrafter"/>
</dbReference>
<dbReference type="GO" id="GO:0038202">
    <property type="term" value="P:TORC1 signaling"/>
    <property type="evidence" value="ECO:0007669"/>
    <property type="project" value="TreeGrafter"/>
</dbReference>
<dbReference type="GO" id="GO:0009267">
    <property type="term" value="P:cellular response to starvation"/>
    <property type="evidence" value="ECO:0007669"/>
    <property type="project" value="TreeGrafter"/>
</dbReference>
<dbReference type="Pfam" id="PF14538">
    <property type="entry name" value="Raptor_N"/>
    <property type="match status" value="1"/>
</dbReference>
<dbReference type="PROSITE" id="PS50294">
    <property type="entry name" value="WD_REPEATS_REGION"/>
    <property type="match status" value="1"/>
</dbReference>
<evidence type="ECO:0000313" key="7">
    <source>
        <dbReference type="EMBL" id="OWA52977.1"/>
    </source>
</evidence>
<dbReference type="PROSITE" id="PS50082">
    <property type="entry name" value="WD_REPEATS_2"/>
    <property type="match status" value="1"/>
</dbReference>
<feature type="compositionally biased region" description="Basic and acidic residues" evidence="5">
    <location>
        <begin position="708"/>
        <end position="717"/>
    </location>
</feature>
<dbReference type="InterPro" id="IPR016024">
    <property type="entry name" value="ARM-type_fold"/>
</dbReference>
<protein>
    <submittedName>
        <fullName evidence="7">Regulatory-associated protein of mTOR</fullName>
    </submittedName>
</protein>
<gene>
    <name evidence="7" type="ORF">BV898_17415</name>
</gene>
<proteinExistence type="inferred from homology"/>
<dbReference type="PRINTS" id="PR01547">
    <property type="entry name" value="YEAST176DUF"/>
</dbReference>
<dbReference type="InterPro" id="IPR019775">
    <property type="entry name" value="WD40_repeat_CS"/>
</dbReference>
<dbReference type="PANTHER" id="PTHR12848:SF16">
    <property type="entry name" value="REGULATORY-ASSOCIATED PROTEIN OF MTOR"/>
    <property type="match status" value="1"/>
</dbReference>
<dbReference type="EMBL" id="MTYJ01000296">
    <property type="protein sequence ID" value="OWA52977.1"/>
    <property type="molecule type" value="Genomic_DNA"/>
</dbReference>
<dbReference type="SMART" id="SM00320">
    <property type="entry name" value="WD40"/>
    <property type="match status" value="6"/>
</dbReference>
<keyword evidence="8" id="KW-1185">Reference proteome</keyword>
<evidence type="ECO:0000256" key="1">
    <source>
        <dbReference type="ARBA" id="ARBA00009257"/>
    </source>
</evidence>
<dbReference type="InterPro" id="IPR015943">
    <property type="entry name" value="WD40/YVTN_repeat-like_dom_sf"/>
</dbReference>
<dbReference type="SMART" id="SM01302">
    <property type="entry name" value="Raptor_N"/>
    <property type="match status" value="1"/>
</dbReference>
<evidence type="ECO:0000256" key="5">
    <source>
        <dbReference type="SAM" id="MobiDB-lite"/>
    </source>
</evidence>
<dbReference type="GO" id="GO:0005737">
    <property type="term" value="C:cytoplasm"/>
    <property type="evidence" value="ECO:0007669"/>
    <property type="project" value="TreeGrafter"/>
</dbReference>
<dbReference type="InterPro" id="IPR036322">
    <property type="entry name" value="WD40_repeat_dom_sf"/>
</dbReference>
<dbReference type="InterPro" id="IPR001680">
    <property type="entry name" value="WD40_rpt"/>
</dbReference>
<dbReference type="FunFam" id="1.25.10.10:FF:000276">
    <property type="entry name" value="Regulatory-associated protein of mTOR isoform 1"/>
    <property type="match status" value="1"/>
</dbReference>
<dbReference type="GO" id="GO:0030307">
    <property type="term" value="P:positive regulation of cell growth"/>
    <property type="evidence" value="ECO:0007669"/>
    <property type="project" value="TreeGrafter"/>
</dbReference>
<dbReference type="OrthoDB" id="10262360at2759"/>
<dbReference type="InterPro" id="IPR029347">
    <property type="entry name" value="Raptor_N"/>
</dbReference>
<evidence type="ECO:0000256" key="4">
    <source>
        <dbReference type="PROSITE-ProRule" id="PRU00221"/>
    </source>
</evidence>
<dbReference type="AlphaFoldDB" id="A0A9X6NF08"/>
<dbReference type="SUPFAM" id="SSF50978">
    <property type="entry name" value="WD40 repeat-like"/>
    <property type="match status" value="1"/>
</dbReference>
<feature type="repeat" description="WD" evidence="4">
    <location>
        <begin position="1049"/>
        <end position="1092"/>
    </location>
</feature>
<organism evidence="7 8">
    <name type="scientific">Hypsibius exemplaris</name>
    <name type="common">Freshwater tardigrade</name>
    <dbReference type="NCBI Taxonomy" id="2072580"/>
    <lineage>
        <taxon>Eukaryota</taxon>
        <taxon>Metazoa</taxon>
        <taxon>Ecdysozoa</taxon>
        <taxon>Tardigrada</taxon>
        <taxon>Eutardigrada</taxon>
        <taxon>Parachela</taxon>
        <taxon>Hypsibioidea</taxon>
        <taxon>Hypsibiidae</taxon>
        <taxon>Hypsibius</taxon>
    </lineage>
</organism>
<feature type="compositionally biased region" description="Basic and acidic residues" evidence="5">
    <location>
        <begin position="617"/>
        <end position="628"/>
    </location>
</feature>
<feature type="region of interest" description="Disordered" evidence="5">
    <location>
        <begin position="612"/>
        <end position="649"/>
    </location>
</feature>
<dbReference type="Gene3D" id="1.25.10.10">
    <property type="entry name" value="Leucine-rich Repeat Variant"/>
    <property type="match status" value="1"/>
</dbReference>
<dbReference type="PANTHER" id="PTHR12848">
    <property type="entry name" value="REGULATORY-ASSOCIATED PROTEIN OF MTOR"/>
    <property type="match status" value="1"/>
</dbReference>
<name>A0A9X6NF08_HYPEX</name>
<dbReference type="Pfam" id="PF02985">
    <property type="entry name" value="HEAT"/>
    <property type="match status" value="1"/>
</dbReference>
<evidence type="ECO:0000256" key="3">
    <source>
        <dbReference type="ARBA" id="ARBA00022737"/>
    </source>
</evidence>
<dbReference type="InterPro" id="IPR011989">
    <property type="entry name" value="ARM-like"/>
</dbReference>
<sequence length="1182" mass="132233">MAESNPAALGTQKAVEAIGTALQKQYERWQPRARYKQSLDPTIDDIKKLCISLRKSSKDERVLFHYNGHGVPKPTVNGEVWVFNKNYTQYIPLSVYDLQNWMGVPSLYVYDCSNAGIIVESFLQFANSHQEEYEYHRKNFPDDTKEPPQQYGTCIHLAACANGQELPSNPLLPADLFTSCLTTPIKTALRWYTLQNKTRLLPEITLEMIDKIPGQMNDRRTMLGELNWIFTAVTDTIAWNSLPRDLFHRLFRQDLLVASLFRNFLLAERVMRSYKCSPISYPNIPHSTAQHPMWDAWDFTLDACLCQLPAVLEGADYVYSTFFTEQLTAFQVWLTYGSEERMPPEQLPIVLQVLLSQSHRLRALDLLGRFVDLGPWAVNQALSVGIFPYVLKLLQSSARELRPLLVFIWAKILAVDDTCQSEIVREGGHKYFLDILTDSYLPVEHRTMAAFVISKTFAENAAGQEIGLKDNVIAICLEQMAEPRGTLRQWVAITLGVMWTKNAQARWAAVRDSAYEKLFPLLHDPCPEIRAAAVFALGTFVGNDADRSDHANAIDSVIGMQLTNSCCEDASPLVRKELVAALQWLILHFEGQFTSVAYQTEEEERVRDSGITIFSPKDNDGVDKRSPENHMSFNHHKRAPSSTLPGLPQHQSTTTPLRHGTVFQNVWKVLLNCSRDPFPAVAKSATSVTQRIRGKFASLPVSPLINRSDSDTPDRGSPKFGCTVTGLGDSGSPPTKTVPPSKLTNAIPKPADVPAALVNLHRFARTRKLFDAGPNQDDDVDEDMAVKATDAIVTSQFVKWCSKSFTLPMMKLREEQDVSANAHYQREWKFMRNHAVRNSSLVDTENAGPPRYETQIFINRNLEVPSHVLFDPLEPVIYVADRNQISVWNYEKSFRVGSFPNSHPRPYRISDMTLINAHDSPFLLVAADDGSVRAWKNSSSTEKRSEDLVTAWQALPEVLPTTRGSGVVFSWEPPTQHLIAAGDAKIIRVWNMTAEQKVIDIPTRLDCSVTTLSSEPTGSNGVFAAGYQDGSVRLYDRRCSAADAQIMVFDGHASAVVSTKMPDHVLHHKLYSGSVDGDVKLWDLRLPNSVSVIKTVSGMSTMDVHARAEVICCGSVNQTANVYSFLGAQVSSIRHYDGFMGQRIGSVSSVAFHPFKMLLAVACSDTYVSVYTGLTDKKSARQ</sequence>
<comment type="similarity">
    <text evidence="1">Belongs to the WD repeat RAPTOR family.</text>
</comment>
<evidence type="ECO:0000256" key="2">
    <source>
        <dbReference type="ARBA" id="ARBA00022574"/>
    </source>
</evidence>
<evidence type="ECO:0000259" key="6">
    <source>
        <dbReference type="SMART" id="SM01302"/>
    </source>
</evidence>
<reference evidence="8" key="1">
    <citation type="submission" date="2017-01" db="EMBL/GenBank/DDBJ databases">
        <title>Comparative genomics of anhydrobiosis in the tardigrade Hypsibius dujardini.</title>
        <authorList>
            <person name="Yoshida Y."/>
            <person name="Koutsovoulos G."/>
            <person name="Laetsch D."/>
            <person name="Stevens L."/>
            <person name="Kumar S."/>
            <person name="Horikawa D."/>
            <person name="Ishino K."/>
            <person name="Komine S."/>
            <person name="Tomita M."/>
            <person name="Blaxter M."/>
            <person name="Arakawa K."/>
        </authorList>
    </citation>
    <scope>NUCLEOTIDE SEQUENCE [LARGE SCALE GENOMIC DNA]</scope>
    <source>
        <strain evidence="8">Z151</strain>
    </source>
</reference>
<keyword evidence="3" id="KW-0677">Repeat</keyword>
<comment type="caution">
    <text evidence="7">The sequence shown here is derived from an EMBL/GenBank/DDBJ whole genome shotgun (WGS) entry which is preliminary data.</text>
</comment>
<dbReference type="PROSITE" id="PS00678">
    <property type="entry name" value="WD_REPEATS_1"/>
    <property type="match status" value="1"/>
</dbReference>
<dbReference type="SUPFAM" id="SSF48371">
    <property type="entry name" value="ARM repeat"/>
    <property type="match status" value="1"/>
</dbReference>
<dbReference type="InterPro" id="IPR000357">
    <property type="entry name" value="HEAT"/>
</dbReference>